<dbReference type="AlphaFoldDB" id="A0A379AGH1"/>
<sequence length="91" mass="10166">MGRVFNGKSLSVNRLRLTARAILPSLFLPSFNPSLLSYRILFYPVFSYAYCAAAYPLSLSCHGSKGSQLKPLKRSRYRNGATGLTQEMETN</sequence>
<gene>
    <name evidence="1" type="ORF">NCTC9381_02213</name>
</gene>
<protein>
    <submittedName>
        <fullName evidence="1">Uncharacterized protein</fullName>
    </submittedName>
</protein>
<evidence type="ECO:0000313" key="1">
    <source>
        <dbReference type="EMBL" id="SUB16310.1"/>
    </source>
</evidence>
<proteinExistence type="predicted"/>
<accession>A0A379AGH1</accession>
<evidence type="ECO:0000313" key="2">
    <source>
        <dbReference type="Proteomes" id="UP000254640"/>
    </source>
</evidence>
<organism evidence="1 2">
    <name type="scientific">Enterobacter agglomerans</name>
    <name type="common">Erwinia herbicola</name>
    <name type="synonym">Pantoea agglomerans</name>
    <dbReference type="NCBI Taxonomy" id="549"/>
    <lineage>
        <taxon>Bacteria</taxon>
        <taxon>Pseudomonadati</taxon>
        <taxon>Pseudomonadota</taxon>
        <taxon>Gammaproteobacteria</taxon>
        <taxon>Enterobacterales</taxon>
        <taxon>Erwiniaceae</taxon>
        <taxon>Pantoea</taxon>
        <taxon>Pantoea agglomerans group</taxon>
    </lineage>
</organism>
<reference evidence="1 2" key="1">
    <citation type="submission" date="2018-06" db="EMBL/GenBank/DDBJ databases">
        <authorList>
            <consortium name="Pathogen Informatics"/>
            <person name="Doyle S."/>
        </authorList>
    </citation>
    <scope>NUCLEOTIDE SEQUENCE [LARGE SCALE GENOMIC DNA]</scope>
    <source>
        <strain evidence="1 2">NCTC9381</strain>
    </source>
</reference>
<keyword evidence="2" id="KW-1185">Reference proteome</keyword>
<dbReference type="Proteomes" id="UP000254640">
    <property type="component" value="Unassembled WGS sequence"/>
</dbReference>
<dbReference type="EMBL" id="UGSO01000001">
    <property type="protein sequence ID" value="SUB16310.1"/>
    <property type="molecule type" value="Genomic_DNA"/>
</dbReference>
<name>A0A379AGH1_ENTAG</name>